<accession>A0A5B7HF10</accession>
<protein>
    <submittedName>
        <fullName evidence="1">Uncharacterized protein</fullName>
    </submittedName>
</protein>
<organism evidence="1 2">
    <name type="scientific">Portunus trituberculatus</name>
    <name type="common">Swimming crab</name>
    <name type="synonym">Neptunus trituberculatus</name>
    <dbReference type="NCBI Taxonomy" id="210409"/>
    <lineage>
        <taxon>Eukaryota</taxon>
        <taxon>Metazoa</taxon>
        <taxon>Ecdysozoa</taxon>
        <taxon>Arthropoda</taxon>
        <taxon>Crustacea</taxon>
        <taxon>Multicrustacea</taxon>
        <taxon>Malacostraca</taxon>
        <taxon>Eumalacostraca</taxon>
        <taxon>Eucarida</taxon>
        <taxon>Decapoda</taxon>
        <taxon>Pleocyemata</taxon>
        <taxon>Brachyura</taxon>
        <taxon>Eubrachyura</taxon>
        <taxon>Portunoidea</taxon>
        <taxon>Portunidae</taxon>
        <taxon>Portuninae</taxon>
        <taxon>Portunus</taxon>
    </lineage>
</organism>
<dbReference type="EMBL" id="VSRR010029865">
    <property type="protein sequence ID" value="MPC69712.1"/>
    <property type="molecule type" value="Genomic_DNA"/>
</dbReference>
<comment type="caution">
    <text evidence="1">The sequence shown here is derived from an EMBL/GenBank/DDBJ whole genome shotgun (WGS) entry which is preliminary data.</text>
</comment>
<reference evidence="1" key="1">
    <citation type="submission" date="2019-05" db="EMBL/GenBank/DDBJ databases">
        <title>Another draft genome of Portunus trituberculatus and its Hox gene families provides insights of decapod evolution.</title>
        <authorList>
            <person name="Jeong J.-H."/>
            <person name="Song I."/>
            <person name="Kim S."/>
            <person name="Choi T."/>
            <person name="Kim D."/>
            <person name="Ryu S."/>
            <person name="Kim W."/>
        </authorList>
    </citation>
    <scope>NUCLEOTIDE SEQUENCE [LARGE SCALE GENOMIC DNA]</scope>
    <source>
        <tissue evidence="1">Muscle</tissue>
    </source>
</reference>
<sequence length="72" mass="8075">MEEMAAAKDKKGARRALRIPTALELNCRTNASCSAAVTVYKSPTAVKKQIRKKGWPWIASTERVPAWRDCQE</sequence>
<gene>
    <name evidence="1" type="ORF">E2C01_063943</name>
</gene>
<keyword evidence="2" id="KW-1185">Reference proteome</keyword>
<dbReference type="Proteomes" id="UP000324222">
    <property type="component" value="Unassembled WGS sequence"/>
</dbReference>
<dbReference type="AlphaFoldDB" id="A0A5B7HF10"/>
<evidence type="ECO:0000313" key="1">
    <source>
        <dbReference type="EMBL" id="MPC69712.1"/>
    </source>
</evidence>
<evidence type="ECO:0000313" key="2">
    <source>
        <dbReference type="Proteomes" id="UP000324222"/>
    </source>
</evidence>
<name>A0A5B7HF10_PORTR</name>
<proteinExistence type="predicted"/>